<dbReference type="GO" id="GO:0006412">
    <property type="term" value="P:translation"/>
    <property type="evidence" value="ECO:0007669"/>
    <property type="project" value="UniProtKB-UniRule"/>
</dbReference>
<evidence type="ECO:0000256" key="4">
    <source>
        <dbReference type="ARBA" id="ARBA00035206"/>
    </source>
</evidence>
<dbReference type="EMBL" id="CP001991">
    <property type="protein sequence ID" value="ADE19597.1"/>
    <property type="molecule type" value="Genomic_DNA"/>
</dbReference>
<accession>D5E4W7</accession>
<dbReference type="HAMAP" id="MF_01326_B">
    <property type="entry name" value="Ribosomal_uL24_B"/>
    <property type="match status" value="1"/>
</dbReference>
<dbReference type="KEGG" id="mcd:MCRO_0137"/>
<dbReference type="InterPro" id="IPR005825">
    <property type="entry name" value="Ribosomal_uL24_CS"/>
</dbReference>
<dbReference type="InterPro" id="IPR041988">
    <property type="entry name" value="Ribosomal_uL24_KOW"/>
</dbReference>
<dbReference type="InterPro" id="IPR005824">
    <property type="entry name" value="KOW"/>
</dbReference>
<feature type="domain" description="KOW" evidence="7">
    <location>
        <begin position="5"/>
        <end position="32"/>
    </location>
</feature>
<evidence type="ECO:0000313" key="8">
    <source>
        <dbReference type="EMBL" id="ADE19597.1"/>
    </source>
</evidence>
<dbReference type="eggNOG" id="COG0198">
    <property type="taxonomic scope" value="Bacteria"/>
</dbReference>
<dbReference type="Pfam" id="PF17136">
    <property type="entry name" value="ribosomal_L24"/>
    <property type="match status" value="1"/>
</dbReference>
<dbReference type="RefSeq" id="WP_013054374.1">
    <property type="nucleotide sequence ID" value="NC_014014.1"/>
</dbReference>
<protein>
    <recommendedName>
        <fullName evidence="4 5">Large ribosomal subunit protein uL24</fullName>
    </recommendedName>
</protein>
<dbReference type="Proteomes" id="UP000001845">
    <property type="component" value="Chromosome"/>
</dbReference>
<comment type="similarity">
    <text evidence="1 5 6">Belongs to the universal ribosomal protein uL24 family.</text>
</comment>
<evidence type="ECO:0000256" key="3">
    <source>
        <dbReference type="ARBA" id="ARBA00023274"/>
    </source>
</evidence>
<dbReference type="GO" id="GO:0003735">
    <property type="term" value="F:structural constituent of ribosome"/>
    <property type="evidence" value="ECO:0007669"/>
    <property type="project" value="InterPro"/>
</dbReference>
<dbReference type="NCBIfam" id="TIGR01079">
    <property type="entry name" value="rplX_bact"/>
    <property type="match status" value="1"/>
</dbReference>
<dbReference type="SMART" id="SM00739">
    <property type="entry name" value="KOW"/>
    <property type="match status" value="1"/>
</dbReference>
<dbReference type="OrthoDB" id="9807419at2"/>
<name>D5E4W7_MYCCM</name>
<keyword evidence="5" id="KW-0694">RNA-binding</keyword>
<reference evidence="9" key="1">
    <citation type="submission" date="2010-03" db="EMBL/GenBank/DDBJ databases">
        <title>The complete genome of Mycoplasma crocodyli MP145.</title>
        <authorList>
            <person name="Glass J.I."/>
            <person name="Durkin A.S."/>
            <person name="Hostetler J."/>
            <person name="Jackson J."/>
            <person name="Johnson J."/>
            <person name="May M.A."/>
            <person name="Paralanov V."/>
            <person name="Radune D."/>
            <person name="Szczypinski B."/>
            <person name="Brown D.R."/>
        </authorList>
    </citation>
    <scope>NUCLEOTIDE SEQUENCE [LARGE SCALE GENOMIC DNA]</scope>
    <source>
        <strain evidence="9">ATCC 51981 / MP145</strain>
    </source>
</reference>
<reference key="2">
    <citation type="submission" date="2010-03" db="EMBL/GenBank/DDBJ databases">
        <authorList>
            <person name="Ma Z."/>
            <person name="Wang X."/>
            <person name="Liu H."/>
        </authorList>
    </citation>
    <scope>NUCLEOTIDE SEQUENCE</scope>
    <source>
        <strain>MP145</strain>
    </source>
</reference>
<evidence type="ECO:0000256" key="5">
    <source>
        <dbReference type="HAMAP-Rule" id="MF_01326"/>
    </source>
</evidence>
<organism evidence="8 9">
    <name type="scientific">Mycoplasma crocodyli (strain ATCC 51981 / MP145)</name>
    <dbReference type="NCBI Taxonomy" id="512564"/>
    <lineage>
        <taxon>Bacteria</taxon>
        <taxon>Bacillati</taxon>
        <taxon>Mycoplasmatota</taxon>
        <taxon>Mollicutes</taxon>
        <taxon>Mycoplasmataceae</taxon>
        <taxon>Mycoplasma</taxon>
    </lineage>
</organism>
<dbReference type="PANTHER" id="PTHR12903">
    <property type="entry name" value="MITOCHONDRIAL RIBOSOMAL PROTEIN L24"/>
    <property type="match status" value="1"/>
</dbReference>
<evidence type="ECO:0000259" key="7">
    <source>
        <dbReference type="SMART" id="SM00739"/>
    </source>
</evidence>
<keyword evidence="5" id="KW-0699">rRNA-binding</keyword>
<dbReference type="GO" id="GO:1990904">
    <property type="term" value="C:ribonucleoprotein complex"/>
    <property type="evidence" value="ECO:0007669"/>
    <property type="project" value="UniProtKB-KW"/>
</dbReference>
<dbReference type="InterPro" id="IPR057264">
    <property type="entry name" value="Ribosomal_uL24_C"/>
</dbReference>
<evidence type="ECO:0000313" key="9">
    <source>
        <dbReference type="Proteomes" id="UP000001845"/>
    </source>
</evidence>
<sequence length="109" mass="12147">MNKIKFKKNDQVYVIAGRSKGKNGTIQSVNHKDQTVIIKDINMVTKHNKPTQQNTEGSISSKEAAIHVSNVAFLVKKPAKNSPAQYSKIGFKIKDGKKVRVAKKTKKEI</sequence>
<evidence type="ECO:0000256" key="1">
    <source>
        <dbReference type="ARBA" id="ARBA00010618"/>
    </source>
</evidence>
<dbReference type="CDD" id="cd06089">
    <property type="entry name" value="KOW_RPL26"/>
    <property type="match status" value="1"/>
</dbReference>
<dbReference type="InterPro" id="IPR003256">
    <property type="entry name" value="Ribosomal_uL24"/>
</dbReference>
<gene>
    <name evidence="5 8" type="primary">rplX</name>
    <name evidence="8" type="ordered locus">MCRO_0137</name>
</gene>
<dbReference type="SUPFAM" id="SSF50104">
    <property type="entry name" value="Translation proteins SH3-like domain"/>
    <property type="match status" value="1"/>
</dbReference>
<keyword evidence="9" id="KW-1185">Reference proteome</keyword>
<dbReference type="STRING" id="512564.MCRO_0137"/>
<dbReference type="PROSITE" id="PS01108">
    <property type="entry name" value="RIBOSOMAL_L24"/>
    <property type="match status" value="1"/>
</dbReference>
<reference evidence="8 9" key="3">
    <citation type="journal article" date="2011" name="J. Bacteriol.">
        <title>Genome sequences of Mycoplasma alligatoris A21JP2T and Mycoplasma crocodyli MP145T.</title>
        <authorList>
            <person name="Brown D.R."/>
            <person name="Farmerie W.G."/>
            <person name="May M."/>
            <person name="Benders G.A."/>
            <person name="Durkin A.S."/>
            <person name="Hlavinka K."/>
            <person name="Hostetler J."/>
            <person name="Jackson J."/>
            <person name="Johnson J."/>
            <person name="Miller R.H."/>
            <person name="Paralanov V."/>
            <person name="Radune D."/>
            <person name="Szczypinski B."/>
            <person name="Glass J.I."/>
        </authorList>
    </citation>
    <scope>NUCLEOTIDE SEQUENCE [LARGE SCALE GENOMIC DNA]</scope>
    <source>
        <strain evidence="9">ATCC 51981 / MP145</strain>
    </source>
</reference>
<dbReference type="Gene3D" id="2.30.30.30">
    <property type="match status" value="1"/>
</dbReference>
<dbReference type="GO" id="GO:0019843">
    <property type="term" value="F:rRNA binding"/>
    <property type="evidence" value="ECO:0007669"/>
    <property type="project" value="UniProtKB-UniRule"/>
</dbReference>
<dbReference type="AlphaFoldDB" id="D5E4W7"/>
<evidence type="ECO:0000256" key="6">
    <source>
        <dbReference type="RuleBase" id="RU003477"/>
    </source>
</evidence>
<dbReference type="InterPro" id="IPR008991">
    <property type="entry name" value="Translation_prot_SH3-like_sf"/>
</dbReference>
<evidence type="ECO:0000256" key="2">
    <source>
        <dbReference type="ARBA" id="ARBA00022980"/>
    </source>
</evidence>
<dbReference type="GO" id="GO:0005840">
    <property type="term" value="C:ribosome"/>
    <property type="evidence" value="ECO:0007669"/>
    <property type="project" value="UniProtKB-KW"/>
</dbReference>
<proteinExistence type="inferred from homology"/>
<dbReference type="Pfam" id="PF00467">
    <property type="entry name" value="KOW"/>
    <property type="match status" value="1"/>
</dbReference>
<keyword evidence="2 5" id="KW-0689">Ribosomal protein</keyword>
<comment type="function">
    <text evidence="5">One of two assembly initiator proteins, it binds directly to the 5'-end of the 23S rRNA, where it nucleates assembly of the 50S subunit.</text>
</comment>
<dbReference type="InterPro" id="IPR014722">
    <property type="entry name" value="Rib_uL2_dom2"/>
</dbReference>
<comment type="function">
    <text evidence="5">One of the proteins that surrounds the polypeptide exit tunnel on the outside of the subunit.</text>
</comment>
<comment type="subunit">
    <text evidence="5">Part of the 50S ribosomal subunit.</text>
</comment>
<keyword evidence="3 5" id="KW-0687">Ribonucleoprotein</keyword>
<dbReference type="HOGENOM" id="CLU_093315_2_2_14"/>